<reference evidence="2 3" key="1">
    <citation type="journal article" date="2019" name="Sci. Rep.">
        <title>Orb-weaving spider Araneus ventricosus genome elucidates the spidroin gene catalogue.</title>
        <authorList>
            <person name="Kono N."/>
            <person name="Nakamura H."/>
            <person name="Ohtoshi R."/>
            <person name="Moran D.A.P."/>
            <person name="Shinohara A."/>
            <person name="Yoshida Y."/>
            <person name="Fujiwara M."/>
            <person name="Mori M."/>
            <person name="Tomita M."/>
            <person name="Arakawa K."/>
        </authorList>
    </citation>
    <scope>NUCLEOTIDE SEQUENCE [LARGE SCALE GENOMIC DNA]</scope>
</reference>
<comment type="caution">
    <text evidence="2">The sequence shown here is derived from an EMBL/GenBank/DDBJ whole genome shotgun (WGS) entry which is preliminary data.</text>
</comment>
<dbReference type="AlphaFoldDB" id="A0A4Y2RB02"/>
<evidence type="ECO:0000256" key="1">
    <source>
        <dbReference type="SAM" id="MobiDB-lite"/>
    </source>
</evidence>
<dbReference type="EMBL" id="BGPR01016434">
    <property type="protein sequence ID" value="GBN72972.1"/>
    <property type="molecule type" value="Genomic_DNA"/>
</dbReference>
<proteinExistence type="predicted"/>
<feature type="compositionally biased region" description="Basic and acidic residues" evidence="1">
    <location>
        <begin position="54"/>
        <end position="82"/>
    </location>
</feature>
<gene>
    <name evidence="2" type="ORF">AVEN_120544_1</name>
</gene>
<keyword evidence="3" id="KW-1185">Reference proteome</keyword>
<protein>
    <submittedName>
        <fullName evidence="2">Uncharacterized protein</fullName>
    </submittedName>
</protein>
<evidence type="ECO:0000313" key="3">
    <source>
        <dbReference type="Proteomes" id="UP000499080"/>
    </source>
</evidence>
<name>A0A4Y2RB02_ARAVE</name>
<evidence type="ECO:0000313" key="2">
    <source>
        <dbReference type="EMBL" id="GBN72972.1"/>
    </source>
</evidence>
<accession>A0A4Y2RB02</accession>
<organism evidence="2 3">
    <name type="scientific">Araneus ventricosus</name>
    <name type="common">Orbweaver spider</name>
    <name type="synonym">Epeira ventricosa</name>
    <dbReference type="NCBI Taxonomy" id="182803"/>
    <lineage>
        <taxon>Eukaryota</taxon>
        <taxon>Metazoa</taxon>
        <taxon>Ecdysozoa</taxon>
        <taxon>Arthropoda</taxon>
        <taxon>Chelicerata</taxon>
        <taxon>Arachnida</taxon>
        <taxon>Araneae</taxon>
        <taxon>Araneomorphae</taxon>
        <taxon>Entelegynae</taxon>
        <taxon>Araneoidea</taxon>
        <taxon>Araneidae</taxon>
        <taxon>Araneus</taxon>
    </lineage>
</organism>
<sequence length="155" mass="18664">MAYLTRSKKEDLVVLAEELGLTVKKELKFKQLHKLITESPSYDEEFTRELLGSIKEEREKREEREKEEREIEREKEEREERERERARAFELRKLELEVRAASAQPVESRHIPDQPAKIRMHDVIMPRFNPKEDDVSFFLVLFERQARIMNIPAEN</sequence>
<feature type="region of interest" description="Disordered" evidence="1">
    <location>
        <begin position="53"/>
        <end position="82"/>
    </location>
</feature>
<dbReference type="Proteomes" id="UP000499080">
    <property type="component" value="Unassembled WGS sequence"/>
</dbReference>